<gene>
    <name evidence="6" type="ORF">FC46_GL001465</name>
</gene>
<dbReference type="SUPFAM" id="SSF46785">
    <property type="entry name" value="Winged helix' DNA-binding domain"/>
    <property type="match status" value="1"/>
</dbReference>
<evidence type="ECO:0000256" key="2">
    <source>
        <dbReference type="ARBA" id="ARBA00023015"/>
    </source>
</evidence>
<dbReference type="AlphaFoldDB" id="A0A0R1U5Z3"/>
<feature type="domain" description="HTH lysR-type" evidence="5">
    <location>
        <begin position="1"/>
        <end position="41"/>
    </location>
</feature>
<evidence type="ECO:0000259" key="5">
    <source>
        <dbReference type="PROSITE" id="PS50931"/>
    </source>
</evidence>
<evidence type="ECO:0000256" key="1">
    <source>
        <dbReference type="ARBA" id="ARBA00009437"/>
    </source>
</evidence>
<keyword evidence="3" id="KW-0238">DNA-binding</keyword>
<evidence type="ECO:0000256" key="4">
    <source>
        <dbReference type="ARBA" id="ARBA00023163"/>
    </source>
</evidence>
<comment type="caution">
    <text evidence="6">The sequence shown here is derived from an EMBL/GenBank/DDBJ whole genome shotgun (WGS) entry which is preliminary data.</text>
</comment>
<dbReference type="InterPro" id="IPR036390">
    <property type="entry name" value="WH_DNA-bd_sf"/>
</dbReference>
<dbReference type="PANTHER" id="PTHR30126:SF40">
    <property type="entry name" value="HTH-TYPE TRANSCRIPTIONAL REGULATOR GLTR"/>
    <property type="match status" value="1"/>
</dbReference>
<dbReference type="EMBL" id="AZFM01000045">
    <property type="protein sequence ID" value="KRL88669.1"/>
    <property type="molecule type" value="Genomic_DNA"/>
</dbReference>
<dbReference type="InterPro" id="IPR036388">
    <property type="entry name" value="WH-like_DNA-bd_sf"/>
</dbReference>
<sequence>MAKTAEKLGLTQPSVTRSLKKLEDELGVQLFHREPNKITLTETGKYAVRQAKKLLDSNLDFSKDVK</sequence>
<dbReference type="InterPro" id="IPR000847">
    <property type="entry name" value="LysR_HTH_N"/>
</dbReference>
<proteinExistence type="inferred from homology"/>
<dbReference type="PANTHER" id="PTHR30126">
    <property type="entry name" value="HTH-TYPE TRANSCRIPTIONAL REGULATOR"/>
    <property type="match status" value="1"/>
</dbReference>
<dbReference type="PRINTS" id="PR00039">
    <property type="entry name" value="HTHLYSR"/>
</dbReference>
<keyword evidence="7" id="KW-1185">Reference proteome</keyword>
<comment type="similarity">
    <text evidence="1">Belongs to the LysR transcriptional regulatory family.</text>
</comment>
<dbReference type="GO" id="GO:0003700">
    <property type="term" value="F:DNA-binding transcription factor activity"/>
    <property type="evidence" value="ECO:0007669"/>
    <property type="project" value="InterPro"/>
</dbReference>
<reference evidence="6 7" key="1">
    <citation type="journal article" date="2015" name="Genome Announc.">
        <title>Expanding the biotechnology potential of lactobacilli through comparative genomics of 213 strains and associated genera.</title>
        <authorList>
            <person name="Sun Z."/>
            <person name="Harris H.M."/>
            <person name="McCann A."/>
            <person name="Guo C."/>
            <person name="Argimon S."/>
            <person name="Zhang W."/>
            <person name="Yang X."/>
            <person name="Jeffery I.B."/>
            <person name="Cooney J.C."/>
            <person name="Kagawa T.F."/>
            <person name="Liu W."/>
            <person name="Song Y."/>
            <person name="Salvetti E."/>
            <person name="Wrobel A."/>
            <person name="Rasinkangas P."/>
            <person name="Parkhill J."/>
            <person name="Rea M.C."/>
            <person name="O'Sullivan O."/>
            <person name="Ritari J."/>
            <person name="Douillard F.P."/>
            <person name="Paul Ross R."/>
            <person name="Yang R."/>
            <person name="Briner A.E."/>
            <person name="Felis G.E."/>
            <person name="de Vos W.M."/>
            <person name="Barrangou R."/>
            <person name="Klaenhammer T.R."/>
            <person name="Caufield P.W."/>
            <person name="Cui Y."/>
            <person name="Zhang H."/>
            <person name="O'Toole P.W."/>
        </authorList>
    </citation>
    <scope>NUCLEOTIDE SEQUENCE [LARGE SCALE GENOMIC DNA]</scope>
    <source>
        <strain evidence="6 7">DSM 16043</strain>
    </source>
</reference>
<protein>
    <recommendedName>
        <fullName evidence="5">HTH lysR-type domain-containing protein</fullName>
    </recommendedName>
</protein>
<accession>A0A0R1U5Z3</accession>
<dbReference type="Proteomes" id="UP000051036">
    <property type="component" value="Unassembled WGS sequence"/>
</dbReference>
<evidence type="ECO:0000313" key="6">
    <source>
        <dbReference type="EMBL" id="KRL88669.1"/>
    </source>
</evidence>
<dbReference type="GO" id="GO:0000976">
    <property type="term" value="F:transcription cis-regulatory region binding"/>
    <property type="evidence" value="ECO:0007669"/>
    <property type="project" value="TreeGrafter"/>
</dbReference>
<keyword evidence="2" id="KW-0805">Transcription regulation</keyword>
<dbReference type="PROSITE" id="PS50931">
    <property type="entry name" value="HTH_LYSR"/>
    <property type="match status" value="1"/>
</dbReference>
<evidence type="ECO:0000313" key="7">
    <source>
        <dbReference type="Proteomes" id="UP000051036"/>
    </source>
</evidence>
<dbReference type="PATRIC" id="fig|1423763.3.peg.1487"/>
<evidence type="ECO:0000256" key="3">
    <source>
        <dbReference type="ARBA" id="ARBA00023125"/>
    </source>
</evidence>
<name>A0A0R1U5Z3_9LACO</name>
<dbReference type="Gene3D" id="1.10.10.10">
    <property type="entry name" value="Winged helix-like DNA-binding domain superfamily/Winged helix DNA-binding domain"/>
    <property type="match status" value="1"/>
</dbReference>
<organism evidence="6 7">
    <name type="scientific">Lactobacillus kalixensis DSM 16043</name>
    <dbReference type="NCBI Taxonomy" id="1423763"/>
    <lineage>
        <taxon>Bacteria</taxon>
        <taxon>Bacillati</taxon>
        <taxon>Bacillota</taxon>
        <taxon>Bacilli</taxon>
        <taxon>Lactobacillales</taxon>
        <taxon>Lactobacillaceae</taxon>
        <taxon>Lactobacillus</taxon>
    </lineage>
</organism>
<keyword evidence="4" id="KW-0804">Transcription</keyword>
<dbReference type="STRING" id="1423763.FC46_GL001465"/>
<dbReference type="Pfam" id="PF00126">
    <property type="entry name" value="HTH_1"/>
    <property type="match status" value="1"/>
</dbReference>